<organism evidence="3">
    <name type="scientific">hydrothermal vent metagenome</name>
    <dbReference type="NCBI Taxonomy" id="652676"/>
    <lineage>
        <taxon>unclassified sequences</taxon>
        <taxon>metagenomes</taxon>
        <taxon>ecological metagenomes</taxon>
    </lineage>
</organism>
<dbReference type="InterPro" id="IPR011010">
    <property type="entry name" value="DNA_brk_join_enz"/>
</dbReference>
<dbReference type="InterPro" id="IPR004107">
    <property type="entry name" value="Integrase_SAM-like_N"/>
</dbReference>
<dbReference type="InterPro" id="IPR010998">
    <property type="entry name" value="Integrase_recombinase_N"/>
</dbReference>
<dbReference type="GO" id="GO:0003677">
    <property type="term" value="F:DNA binding"/>
    <property type="evidence" value="ECO:0007669"/>
    <property type="project" value="UniProtKB-KW"/>
</dbReference>
<dbReference type="InterPro" id="IPR044068">
    <property type="entry name" value="CB"/>
</dbReference>
<dbReference type="Pfam" id="PF13495">
    <property type="entry name" value="Phage_int_SAM_4"/>
    <property type="match status" value="1"/>
</dbReference>
<reference evidence="3" key="1">
    <citation type="submission" date="2018-06" db="EMBL/GenBank/DDBJ databases">
        <authorList>
            <person name="Zhirakovskaya E."/>
        </authorList>
    </citation>
    <scope>NUCLEOTIDE SEQUENCE</scope>
</reference>
<protein>
    <submittedName>
        <fullName evidence="3">Integron integrase IntIPac</fullName>
    </submittedName>
</protein>
<keyword evidence="1" id="KW-0238">DNA-binding</keyword>
<sequence>PTKIKLSDLVKTKIKLKHYSPKTGKTYESWIKKFILFHKKCDPRTMGSTEVNQFLSFLATTKKVSASTQNQALSALLFLFREILNTEIKIILNAVRAKHYKHLPVVFSKLEVKSRCMRCSKSVR</sequence>
<proteinExistence type="predicted"/>
<dbReference type="PROSITE" id="PS51900">
    <property type="entry name" value="CB"/>
    <property type="match status" value="1"/>
</dbReference>
<dbReference type="EMBL" id="UOGJ01000033">
    <property type="protein sequence ID" value="VAX35165.1"/>
    <property type="molecule type" value="Genomic_DNA"/>
</dbReference>
<dbReference type="Gene3D" id="1.10.150.130">
    <property type="match status" value="1"/>
</dbReference>
<evidence type="ECO:0000313" key="3">
    <source>
        <dbReference type="EMBL" id="VAX35165.1"/>
    </source>
</evidence>
<dbReference type="SUPFAM" id="SSF56349">
    <property type="entry name" value="DNA breaking-rejoining enzymes"/>
    <property type="match status" value="1"/>
</dbReference>
<dbReference type="GO" id="GO:0015074">
    <property type="term" value="P:DNA integration"/>
    <property type="evidence" value="ECO:0007669"/>
    <property type="project" value="InterPro"/>
</dbReference>
<name>A0A3B1DTJ8_9ZZZZ</name>
<accession>A0A3B1DTJ8</accession>
<evidence type="ECO:0000259" key="2">
    <source>
        <dbReference type="PROSITE" id="PS51900"/>
    </source>
</evidence>
<dbReference type="AlphaFoldDB" id="A0A3B1DTJ8"/>
<feature type="non-terminal residue" evidence="3">
    <location>
        <position position="1"/>
    </location>
</feature>
<evidence type="ECO:0000256" key="1">
    <source>
        <dbReference type="ARBA" id="ARBA00023125"/>
    </source>
</evidence>
<gene>
    <name evidence="3" type="ORF">MNBD_UNCLBAC01-968</name>
</gene>
<feature type="domain" description="Core-binding (CB)" evidence="2">
    <location>
        <begin position="4"/>
        <end position="84"/>
    </location>
</feature>